<dbReference type="PANTHER" id="PTHR33044">
    <property type="entry name" value="BIFUNCTIONAL INHIBITOR/LIPID-TRANSFER PROTEIN/SEED STORAGE 2S ALBUMIN SUPERFAMILY PROTEIN-RELATED"/>
    <property type="match status" value="1"/>
</dbReference>
<feature type="signal peptide" evidence="9">
    <location>
        <begin position="1"/>
        <end position="21"/>
    </location>
</feature>
<keyword evidence="7" id="KW-0325">Glycoprotein</keyword>
<keyword evidence="4" id="KW-0472">Membrane</keyword>
<comment type="subcellular location">
    <subcellularLocation>
        <location evidence="1">Cell membrane</location>
        <topology evidence="1">Lipid-anchor</topology>
        <topology evidence="1">GPI-anchor</topology>
    </subcellularLocation>
</comment>
<dbReference type="EMBL" id="JAAIUW010000012">
    <property type="protein sequence ID" value="KAF7807182.1"/>
    <property type="molecule type" value="Genomic_DNA"/>
</dbReference>
<evidence type="ECO:0000313" key="12">
    <source>
        <dbReference type="Proteomes" id="UP000634136"/>
    </source>
</evidence>
<comment type="caution">
    <text evidence="11">The sequence shown here is derived from an EMBL/GenBank/DDBJ whole genome shotgun (WGS) entry which is preliminary data.</text>
</comment>
<evidence type="ECO:0000256" key="9">
    <source>
        <dbReference type="SAM" id="SignalP"/>
    </source>
</evidence>
<protein>
    <submittedName>
        <fullName evidence="11">Protein YLS3-like</fullName>
    </submittedName>
</protein>
<dbReference type="InterPro" id="IPR043325">
    <property type="entry name" value="LTSS"/>
</dbReference>
<sequence length="141" mass="14723">MDLTVTIVVVLLLVLAGFGSSDLAQDRAECTDKLVGLATCLPYVGGDAKAPTQDCCNGLKPVLDKSKKCLCVLIKDRDDPSLGLKINATLAVHLPTACHNHANISECVELLHLAPNSPEAKVFQGLAKAENNSSTPASSGN</sequence>
<name>A0A834ST68_9FABA</name>
<feature type="chain" id="PRO_5032960768" evidence="9">
    <location>
        <begin position="22"/>
        <end position="141"/>
    </location>
</feature>
<dbReference type="Proteomes" id="UP000634136">
    <property type="component" value="Unassembled WGS sequence"/>
</dbReference>
<evidence type="ECO:0000256" key="3">
    <source>
        <dbReference type="ARBA" id="ARBA00022475"/>
    </source>
</evidence>
<dbReference type="GO" id="GO:0098552">
    <property type="term" value="C:side of membrane"/>
    <property type="evidence" value="ECO:0007669"/>
    <property type="project" value="UniProtKB-KW"/>
</dbReference>
<dbReference type="FunFam" id="1.10.110.10:FF:000001">
    <property type="entry name" value="Bifunctional inhibitor/lipid-transfer protein/seed storage 2S albumin superfamily protein"/>
    <property type="match status" value="1"/>
</dbReference>
<feature type="domain" description="Bifunctional inhibitor/plant lipid transfer protein/seed storage helical" evidence="10">
    <location>
        <begin position="30"/>
        <end position="107"/>
    </location>
</feature>
<keyword evidence="5 9" id="KW-0732">Signal</keyword>
<keyword evidence="3" id="KW-1003">Cell membrane</keyword>
<evidence type="ECO:0000256" key="7">
    <source>
        <dbReference type="ARBA" id="ARBA00023180"/>
    </source>
</evidence>
<dbReference type="OrthoDB" id="1938537at2759"/>
<evidence type="ECO:0000256" key="2">
    <source>
        <dbReference type="ARBA" id="ARBA00009748"/>
    </source>
</evidence>
<dbReference type="GO" id="GO:0005886">
    <property type="term" value="C:plasma membrane"/>
    <property type="evidence" value="ECO:0007669"/>
    <property type="project" value="UniProtKB-SubCell"/>
</dbReference>
<keyword evidence="8" id="KW-0449">Lipoprotein</keyword>
<comment type="similarity">
    <text evidence="2">Belongs to the plant LTP family.</text>
</comment>
<evidence type="ECO:0000256" key="6">
    <source>
        <dbReference type="ARBA" id="ARBA00023157"/>
    </source>
</evidence>
<dbReference type="SMART" id="SM00499">
    <property type="entry name" value="AAI"/>
    <property type="match status" value="1"/>
</dbReference>
<dbReference type="AlphaFoldDB" id="A0A834ST68"/>
<accession>A0A834ST68</accession>
<evidence type="ECO:0000256" key="5">
    <source>
        <dbReference type="ARBA" id="ARBA00022729"/>
    </source>
</evidence>
<keyword evidence="6" id="KW-1015">Disulfide bond</keyword>
<evidence type="ECO:0000256" key="1">
    <source>
        <dbReference type="ARBA" id="ARBA00004609"/>
    </source>
</evidence>
<organism evidence="11 12">
    <name type="scientific">Senna tora</name>
    <dbReference type="NCBI Taxonomy" id="362788"/>
    <lineage>
        <taxon>Eukaryota</taxon>
        <taxon>Viridiplantae</taxon>
        <taxon>Streptophyta</taxon>
        <taxon>Embryophyta</taxon>
        <taxon>Tracheophyta</taxon>
        <taxon>Spermatophyta</taxon>
        <taxon>Magnoliopsida</taxon>
        <taxon>eudicotyledons</taxon>
        <taxon>Gunneridae</taxon>
        <taxon>Pentapetalae</taxon>
        <taxon>rosids</taxon>
        <taxon>fabids</taxon>
        <taxon>Fabales</taxon>
        <taxon>Fabaceae</taxon>
        <taxon>Caesalpinioideae</taxon>
        <taxon>Cassia clade</taxon>
        <taxon>Senna</taxon>
    </lineage>
</organism>
<keyword evidence="4" id="KW-0336">GPI-anchor</keyword>
<proteinExistence type="inferred from homology"/>
<evidence type="ECO:0000256" key="8">
    <source>
        <dbReference type="ARBA" id="ARBA00023288"/>
    </source>
</evidence>
<reference evidence="11" key="1">
    <citation type="submission" date="2020-09" db="EMBL/GenBank/DDBJ databases">
        <title>Genome-Enabled Discovery of Anthraquinone Biosynthesis in Senna tora.</title>
        <authorList>
            <person name="Kang S.-H."/>
            <person name="Pandey R.P."/>
            <person name="Lee C.-M."/>
            <person name="Sim J.-S."/>
            <person name="Jeong J.-T."/>
            <person name="Choi B.-S."/>
            <person name="Jung M."/>
            <person name="Ginzburg D."/>
            <person name="Zhao K."/>
            <person name="Won S.Y."/>
            <person name="Oh T.-J."/>
            <person name="Yu Y."/>
            <person name="Kim N.-H."/>
            <person name="Lee O.R."/>
            <person name="Lee T.-H."/>
            <person name="Bashyal P."/>
            <person name="Kim T.-S."/>
            <person name="Lee W.-H."/>
            <person name="Kawkins C."/>
            <person name="Kim C.-K."/>
            <person name="Kim J.S."/>
            <person name="Ahn B.O."/>
            <person name="Rhee S.Y."/>
            <person name="Sohng J.K."/>
        </authorList>
    </citation>
    <scope>NUCLEOTIDE SEQUENCE</scope>
    <source>
        <tissue evidence="11">Leaf</tissue>
    </source>
</reference>
<gene>
    <name evidence="11" type="ORF">G2W53_039343</name>
</gene>
<dbReference type="SUPFAM" id="SSF47699">
    <property type="entry name" value="Bifunctional inhibitor/lipid-transfer protein/seed storage 2S albumin"/>
    <property type="match status" value="1"/>
</dbReference>
<keyword evidence="12" id="KW-1185">Reference proteome</keyword>
<dbReference type="Pfam" id="PF14368">
    <property type="entry name" value="LTP_2"/>
    <property type="match status" value="1"/>
</dbReference>
<evidence type="ECO:0000259" key="10">
    <source>
        <dbReference type="SMART" id="SM00499"/>
    </source>
</evidence>
<dbReference type="Gene3D" id="1.10.110.10">
    <property type="entry name" value="Plant lipid-transfer and hydrophobic proteins"/>
    <property type="match status" value="1"/>
</dbReference>
<dbReference type="CDD" id="cd00010">
    <property type="entry name" value="AAI_LTSS"/>
    <property type="match status" value="1"/>
</dbReference>
<evidence type="ECO:0000256" key="4">
    <source>
        <dbReference type="ARBA" id="ARBA00022622"/>
    </source>
</evidence>
<dbReference type="InterPro" id="IPR016140">
    <property type="entry name" value="Bifunc_inhib/LTP/seed_store"/>
</dbReference>
<evidence type="ECO:0000313" key="11">
    <source>
        <dbReference type="EMBL" id="KAF7807182.1"/>
    </source>
</evidence>
<dbReference type="InterPro" id="IPR036312">
    <property type="entry name" value="Bifun_inhib/LTP/seed_sf"/>
</dbReference>